<dbReference type="Gramene" id="ABO95432">
    <property type="protein sequence ID" value="ABO95432"/>
    <property type="gene ID" value="OSTLU_14886"/>
</dbReference>
<evidence type="ECO:0000313" key="3">
    <source>
        <dbReference type="Proteomes" id="UP000001568"/>
    </source>
</evidence>
<dbReference type="GeneID" id="5001187"/>
<sequence>MSRAAARLLARAAAAPAPAPAPPASARAIASAANDATFSFGKAQAQFYDDVLVDGVFKPWTESVFATSRPVTGDAVLDVACGTGVVARECAALVGESGKVTAIDNSPGMLARAKANPASRGIEYLEFDACAPTLPRRAFDRAYCQQGLQFMADPTAAMKAVLSSLKRGGHFTCAVWAPANSSENQIIYHLGEALRDVGREDWVDVAVKPMSWSNTDSRGVSKLEDCLIEAGFINPDVACEDGTFAFDDLTQAVDIAKVGPYGEELASDDALWREFSENFRARLKMYVQEDGRVVVPARSFIGHGVAPWN</sequence>
<dbReference type="GO" id="GO:0008168">
    <property type="term" value="F:methyltransferase activity"/>
    <property type="evidence" value="ECO:0007669"/>
    <property type="project" value="TreeGrafter"/>
</dbReference>
<name>A4RVH6_OSTLU</name>
<dbReference type="EMBL" id="CP000584">
    <property type="protein sequence ID" value="ABO95432.1"/>
    <property type="molecule type" value="Genomic_DNA"/>
</dbReference>
<gene>
    <name evidence="2" type="ORF">OSTLU_14886</name>
</gene>
<dbReference type="PANTHER" id="PTHR43591">
    <property type="entry name" value="METHYLTRANSFERASE"/>
    <property type="match status" value="1"/>
</dbReference>
<dbReference type="CDD" id="cd02440">
    <property type="entry name" value="AdoMet_MTases"/>
    <property type="match status" value="1"/>
</dbReference>
<dbReference type="HOGENOM" id="CLU_037990_2_3_1"/>
<dbReference type="Proteomes" id="UP000001568">
    <property type="component" value="Chromosome 4"/>
</dbReference>
<dbReference type="Pfam" id="PF13649">
    <property type="entry name" value="Methyltransf_25"/>
    <property type="match status" value="1"/>
</dbReference>
<protein>
    <recommendedName>
        <fullName evidence="1">Methyltransferase domain-containing protein</fullName>
    </recommendedName>
</protein>
<dbReference type="SUPFAM" id="SSF53335">
    <property type="entry name" value="S-adenosyl-L-methionine-dependent methyltransferases"/>
    <property type="match status" value="1"/>
</dbReference>
<dbReference type="PANTHER" id="PTHR43591:SF24">
    <property type="entry name" value="2-METHOXY-6-POLYPRENYL-1,4-BENZOQUINOL METHYLASE, MITOCHONDRIAL"/>
    <property type="match status" value="1"/>
</dbReference>
<feature type="domain" description="Methyltransferase" evidence="1">
    <location>
        <begin position="76"/>
        <end position="169"/>
    </location>
</feature>
<dbReference type="KEGG" id="olu:OSTLU_14886"/>
<keyword evidence="3" id="KW-1185">Reference proteome</keyword>
<dbReference type="AlphaFoldDB" id="A4RVH6"/>
<evidence type="ECO:0000259" key="1">
    <source>
        <dbReference type="Pfam" id="PF13649"/>
    </source>
</evidence>
<dbReference type="InterPro" id="IPR041698">
    <property type="entry name" value="Methyltransf_25"/>
</dbReference>
<organism evidence="2 3">
    <name type="scientific">Ostreococcus lucimarinus (strain CCE9901)</name>
    <dbReference type="NCBI Taxonomy" id="436017"/>
    <lineage>
        <taxon>Eukaryota</taxon>
        <taxon>Viridiplantae</taxon>
        <taxon>Chlorophyta</taxon>
        <taxon>Mamiellophyceae</taxon>
        <taxon>Mamiellales</taxon>
        <taxon>Bathycoccaceae</taxon>
        <taxon>Ostreococcus</taxon>
    </lineage>
</organism>
<evidence type="ECO:0000313" key="2">
    <source>
        <dbReference type="EMBL" id="ABO95432.1"/>
    </source>
</evidence>
<dbReference type="InterPro" id="IPR029063">
    <property type="entry name" value="SAM-dependent_MTases_sf"/>
</dbReference>
<dbReference type="Gene3D" id="3.40.50.150">
    <property type="entry name" value="Vaccinia Virus protein VP39"/>
    <property type="match status" value="1"/>
</dbReference>
<dbReference type="OMA" id="RAYCQQG"/>
<proteinExistence type="predicted"/>
<dbReference type="RefSeq" id="XP_001417139.1">
    <property type="nucleotide sequence ID" value="XM_001417102.1"/>
</dbReference>
<accession>A4RVH6</accession>
<dbReference type="OrthoDB" id="66144at2759"/>
<reference evidence="2 3" key="1">
    <citation type="journal article" date="2007" name="Proc. Natl. Acad. Sci. U.S.A.">
        <title>The tiny eukaryote Ostreococcus provides genomic insights into the paradox of plankton speciation.</title>
        <authorList>
            <person name="Palenik B."/>
            <person name="Grimwood J."/>
            <person name="Aerts A."/>
            <person name="Rouze P."/>
            <person name="Salamov A."/>
            <person name="Putnam N."/>
            <person name="Dupont C."/>
            <person name="Jorgensen R."/>
            <person name="Derelle E."/>
            <person name="Rombauts S."/>
            <person name="Zhou K."/>
            <person name="Otillar R."/>
            <person name="Merchant S.S."/>
            <person name="Podell S."/>
            <person name="Gaasterland T."/>
            <person name="Napoli C."/>
            <person name="Gendler K."/>
            <person name="Manuell A."/>
            <person name="Tai V."/>
            <person name="Vallon O."/>
            <person name="Piganeau G."/>
            <person name="Jancek S."/>
            <person name="Heijde M."/>
            <person name="Jabbari K."/>
            <person name="Bowler C."/>
            <person name="Lohr M."/>
            <person name="Robbens S."/>
            <person name="Werner G."/>
            <person name="Dubchak I."/>
            <person name="Pazour G.J."/>
            <person name="Ren Q."/>
            <person name="Paulsen I."/>
            <person name="Delwiche C."/>
            <person name="Schmutz J."/>
            <person name="Rokhsar D."/>
            <person name="Van de Peer Y."/>
            <person name="Moreau H."/>
            <person name="Grigoriev I.V."/>
        </authorList>
    </citation>
    <scope>NUCLEOTIDE SEQUENCE [LARGE SCALE GENOMIC DNA]</scope>
    <source>
        <strain evidence="2 3">CCE9901</strain>
    </source>
</reference>